<organism evidence="14 15">
    <name type="scientific">Aphanomyces stellatus</name>
    <dbReference type="NCBI Taxonomy" id="120398"/>
    <lineage>
        <taxon>Eukaryota</taxon>
        <taxon>Sar</taxon>
        <taxon>Stramenopiles</taxon>
        <taxon>Oomycota</taxon>
        <taxon>Saprolegniomycetes</taxon>
        <taxon>Saprolegniales</taxon>
        <taxon>Verrucalvaceae</taxon>
        <taxon>Aphanomyces</taxon>
    </lineage>
</organism>
<dbReference type="Proteomes" id="UP000332933">
    <property type="component" value="Unassembled WGS sequence"/>
</dbReference>
<dbReference type="GO" id="GO:0006535">
    <property type="term" value="P:cysteine biosynthetic process from serine"/>
    <property type="evidence" value="ECO:0007669"/>
    <property type="project" value="UniProtKB-UniRule"/>
</dbReference>
<dbReference type="InterPro" id="IPR050214">
    <property type="entry name" value="Cys_Synth/Cystath_Beta-Synth"/>
</dbReference>
<evidence type="ECO:0000256" key="9">
    <source>
        <dbReference type="ARBA" id="ARBA00047490"/>
    </source>
</evidence>
<dbReference type="FunFam" id="3.40.50.1100:FF:000118">
    <property type="entry name" value="Related to CYS4-cystathionine beta-synthase"/>
    <property type="match status" value="1"/>
</dbReference>
<dbReference type="EC" id="4.2.1.22" evidence="4 11"/>
<comment type="catalytic activity">
    <reaction evidence="9 11">
        <text>L-homocysteine + L-serine = L,L-cystathionine + H2O</text>
        <dbReference type="Rhea" id="RHEA:10112"/>
        <dbReference type="ChEBI" id="CHEBI:15377"/>
        <dbReference type="ChEBI" id="CHEBI:33384"/>
        <dbReference type="ChEBI" id="CHEBI:58161"/>
        <dbReference type="ChEBI" id="CHEBI:58199"/>
        <dbReference type="EC" id="4.2.1.22"/>
    </reaction>
</comment>
<evidence type="ECO:0000256" key="10">
    <source>
        <dbReference type="PROSITE-ProRule" id="PRU00703"/>
    </source>
</evidence>
<dbReference type="OrthoDB" id="728at2759"/>
<evidence type="ECO:0000256" key="2">
    <source>
        <dbReference type="ARBA" id="ARBA00005003"/>
    </source>
</evidence>
<reference evidence="13" key="2">
    <citation type="submission" date="2019-06" db="EMBL/GenBank/DDBJ databases">
        <title>Genomics analysis of Aphanomyces spp. identifies a new class of oomycete effector associated with host adaptation.</title>
        <authorList>
            <person name="Gaulin E."/>
        </authorList>
    </citation>
    <scope>NUCLEOTIDE SEQUENCE</scope>
    <source>
        <strain evidence="13">CBS 578.67</strain>
    </source>
</reference>
<dbReference type="InterPro" id="IPR005857">
    <property type="entry name" value="Cysta_beta_synth"/>
</dbReference>
<comment type="pathway">
    <text evidence="2">Amino-acid biosynthesis; L-cysteine biosynthesis; L-cysteine from L-homocysteine and L-serine: step 1/2.</text>
</comment>
<dbReference type="NCBIfam" id="TIGR01137">
    <property type="entry name" value="cysta_beta"/>
    <property type="match status" value="1"/>
</dbReference>
<dbReference type="SUPFAM" id="SSF54631">
    <property type="entry name" value="CBS-domain pair"/>
    <property type="match status" value="1"/>
</dbReference>
<dbReference type="EMBL" id="CAADRA010000095">
    <property type="protein sequence ID" value="VFT78511.1"/>
    <property type="molecule type" value="Genomic_DNA"/>
</dbReference>
<dbReference type="GO" id="GO:0019343">
    <property type="term" value="P:cysteine biosynthetic process via cystathionine"/>
    <property type="evidence" value="ECO:0007669"/>
    <property type="project" value="UniProtKB-UniRule"/>
</dbReference>
<protein>
    <recommendedName>
        <fullName evidence="8 11">Cystathionine beta-synthase</fullName>
        <ecNumber evidence="4 11">4.2.1.22</ecNumber>
    </recommendedName>
</protein>
<accession>A0A485K4S9</accession>
<dbReference type="UniPathway" id="UPA00136">
    <property type="reaction ID" value="UER00201"/>
</dbReference>
<evidence type="ECO:0000256" key="7">
    <source>
        <dbReference type="ARBA" id="ARBA00023239"/>
    </source>
</evidence>
<dbReference type="SUPFAM" id="SSF53686">
    <property type="entry name" value="Tryptophan synthase beta subunit-like PLP-dependent enzymes"/>
    <property type="match status" value="1"/>
</dbReference>
<dbReference type="GO" id="GO:0005737">
    <property type="term" value="C:cytoplasm"/>
    <property type="evidence" value="ECO:0007669"/>
    <property type="project" value="InterPro"/>
</dbReference>
<dbReference type="PROSITE" id="PS51371">
    <property type="entry name" value="CBS"/>
    <property type="match status" value="1"/>
</dbReference>
<dbReference type="Gene3D" id="3.40.50.1100">
    <property type="match status" value="2"/>
</dbReference>
<keyword evidence="11" id="KW-0028">Amino-acid biosynthesis</keyword>
<evidence type="ECO:0000256" key="4">
    <source>
        <dbReference type="ARBA" id="ARBA00012041"/>
    </source>
</evidence>
<dbReference type="AlphaFoldDB" id="A0A485K4S9"/>
<dbReference type="Pfam" id="PF00571">
    <property type="entry name" value="CBS"/>
    <property type="match status" value="1"/>
</dbReference>
<comment type="cofactor">
    <cofactor evidence="1 11">
        <name>pyridoxal 5'-phosphate</name>
        <dbReference type="ChEBI" id="CHEBI:597326"/>
    </cofactor>
</comment>
<dbReference type="InterPro" id="IPR001926">
    <property type="entry name" value="TrpB-like_PALP"/>
</dbReference>
<dbReference type="InterPro" id="IPR000644">
    <property type="entry name" value="CBS_dom"/>
</dbReference>
<feature type="domain" description="CBS" evidence="12">
    <location>
        <begin position="370"/>
        <end position="426"/>
    </location>
</feature>
<dbReference type="GO" id="GO:0004122">
    <property type="term" value="F:cystathionine beta-synthase activity"/>
    <property type="evidence" value="ECO:0007669"/>
    <property type="project" value="UniProtKB-UniRule"/>
</dbReference>
<keyword evidence="15" id="KW-1185">Reference proteome</keyword>
<evidence type="ECO:0000256" key="8">
    <source>
        <dbReference type="ARBA" id="ARBA00026192"/>
    </source>
</evidence>
<evidence type="ECO:0000256" key="3">
    <source>
        <dbReference type="ARBA" id="ARBA00007103"/>
    </source>
</evidence>
<dbReference type="Pfam" id="PF00291">
    <property type="entry name" value="PALP"/>
    <property type="match status" value="1"/>
</dbReference>
<dbReference type="InterPro" id="IPR046342">
    <property type="entry name" value="CBS_dom_sf"/>
</dbReference>
<dbReference type="CDD" id="cd01561">
    <property type="entry name" value="CBS_like"/>
    <property type="match status" value="1"/>
</dbReference>
<evidence type="ECO:0000256" key="5">
    <source>
        <dbReference type="ARBA" id="ARBA00022898"/>
    </source>
</evidence>
<dbReference type="EMBL" id="VJMH01000095">
    <property type="protein sequence ID" value="KAF0719082.1"/>
    <property type="molecule type" value="Genomic_DNA"/>
</dbReference>
<keyword evidence="5 11" id="KW-0663">Pyridoxal phosphate</keyword>
<evidence type="ECO:0000313" key="13">
    <source>
        <dbReference type="EMBL" id="KAF0719082.1"/>
    </source>
</evidence>
<dbReference type="InterPro" id="IPR001216">
    <property type="entry name" value="P-phosphate_BS"/>
</dbReference>
<evidence type="ECO:0000256" key="6">
    <source>
        <dbReference type="ARBA" id="ARBA00023122"/>
    </source>
</evidence>
<gene>
    <name evidence="14" type="primary">Aste57867_1292</name>
    <name evidence="13" type="ORF">As57867_001291</name>
    <name evidence="14" type="ORF">ASTE57867_1292</name>
</gene>
<evidence type="ECO:0000259" key="12">
    <source>
        <dbReference type="PROSITE" id="PS51371"/>
    </source>
</evidence>
<evidence type="ECO:0000313" key="15">
    <source>
        <dbReference type="Proteomes" id="UP000332933"/>
    </source>
</evidence>
<dbReference type="FunFam" id="3.40.50.1100:FF:000003">
    <property type="entry name" value="Cystathionine beta-synthase"/>
    <property type="match status" value="1"/>
</dbReference>
<dbReference type="SMART" id="SM00116">
    <property type="entry name" value="CBS"/>
    <property type="match status" value="2"/>
</dbReference>
<keyword evidence="11" id="KW-0198">Cysteine biosynthesis</keyword>
<evidence type="ECO:0000256" key="1">
    <source>
        <dbReference type="ARBA" id="ARBA00001933"/>
    </source>
</evidence>
<comment type="similarity">
    <text evidence="3 11">Belongs to the cysteine synthase/cystathionine beta-synthase family.</text>
</comment>
<name>A0A485K4S9_9STRA</name>
<reference evidence="14 15" key="1">
    <citation type="submission" date="2019-03" db="EMBL/GenBank/DDBJ databases">
        <authorList>
            <person name="Gaulin E."/>
            <person name="Dumas B."/>
        </authorList>
    </citation>
    <scope>NUCLEOTIDE SEQUENCE [LARGE SCALE GENOMIC DNA]</scope>
    <source>
        <strain evidence="14">CBS 568.67</strain>
    </source>
</reference>
<keyword evidence="7 11" id="KW-0456">Lyase</keyword>
<dbReference type="PANTHER" id="PTHR10314">
    <property type="entry name" value="CYSTATHIONINE BETA-SYNTHASE"/>
    <property type="match status" value="1"/>
</dbReference>
<dbReference type="Gene3D" id="3.10.580.10">
    <property type="entry name" value="CBS-domain"/>
    <property type="match status" value="1"/>
</dbReference>
<keyword evidence="6 10" id="KW-0129">CBS domain</keyword>
<dbReference type="PROSITE" id="PS00901">
    <property type="entry name" value="CYS_SYNTHASE"/>
    <property type="match status" value="1"/>
</dbReference>
<dbReference type="InterPro" id="IPR036052">
    <property type="entry name" value="TrpB-like_PALP_sf"/>
</dbReference>
<evidence type="ECO:0000256" key="11">
    <source>
        <dbReference type="RuleBase" id="RU361204"/>
    </source>
</evidence>
<evidence type="ECO:0000313" key="14">
    <source>
        <dbReference type="EMBL" id="VFT78511.1"/>
    </source>
</evidence>
<sequence>MSTKSEQVIFPPFERPPILPSILSHVGDTPLVRINKISAKAGLKCELLAKCEFFNAGGSVKDRIGRQMVLDAEASGRIKPGDTLIEPTSGNTGIGLALAAALRGYRCIITLPEKMSAEKVNVLKALGAEIIRTPTEAAWDSPESHIGVARRLQKEIKNAHILDQYTNPSNPNAHYEGTAEELLYQCDGKIDMIVMSAGTGGTISGVARKLKEKLPNIIVVGVDPVGSILAQPESLNDRNRLAPYKVEGIGYDFIPDVLDRSLVDQWVKTEDQESFVMARRLIREEGLLVGGSCGATVAAAVQAAQVLQPGQRCVVLLADSTRNYMTKFLNDQWMYENEFATDTLHQASNYTKFRKSMTTWWSTKPVSELQLPHAHTILPTLTCKAAAELMEAKGFDQFPVVDAAGTLHGVVTNGQILSKLASGRLSAKDPVAHGMFQSFARVTPATSLGELAELFDKEFFAVVADANKQLNIATRIDLLNFITNHQKSCSMHIPIVETYRTPLDDVNTVESE</sequence>
<proteinExistence type="inferred from homology"/>